<dbReference type="InterPro" id="IPR018490">
    <property type="entry name" value="cNMP-bd_dom_sf"/>
</dbReference>
<name>D7VRN5_SPHSI</name>
<sequence length="220" mass="25616">MEKLVDETKSNCSYTKGKVRKELEHLLNKHGIKSSLSKQMFYEKCKIRTLVKGSAVFFEGKVNNSEYVLLSGILHRYNSCEKENVVTTGFYIPKALITPHFLRTKNNKSIFGLHAVTDVVIAEISLKEYKRLRKLFKEFEAFERHYIQEEILHISHNKVFLRCYDAKERLLFFRRQFPDLENSIPHSLIASYLGITHVSLSRLRGEIAKSKITVEESNNS</sequence>
<reference evidence="1" key="1">
    <citation type="submission" date="2010-07" db="EMBL/GenBank/DDBJ databases">
        <authorList>
            <person name="Muzny D."/>
            <person name="Qin X."/>
            <person name="Buhay C."/>
            <person name="Dugan-Rocha S."/>
            <person name="Ding Y."/>
            <person name="Chen G."/>
            <person name="Hawes A."/>
            <person name="Holder M."/>
            <person name="Jhangiani S."/>
            <person name="Johnson A."/>
            <person name="Khan Z."/>
            <person name="Li Z."/>
            <person name="Liu W."/>
            <person name="Liu X."/>
            <person name="Perez L."/>
            <person name="Shen H."/>
            <person name="Wang Q."/>
            <person name="Watt J."/>
            <person name="Xi L."/>
            <person name="Xin Y."/>
            <person name="Zhou J."/>
            <person name="Deng J."/>
            <person name="Jiang H."/>
            <person name="Liu Y."/>
            <person name="Qu J."/>
            <person name="Song X.-Z."/>
            <person name="Zhang L."/>
            <person name="Villasana D."/>
            <person name="Johnson A."/>
            <person name="Liu J."/>
            <person name="Liyanage D."/>
            <person name="Lorensuhewa L."/>
            <person name="Robinson T."/>
            <person name="Song A."/>
            <person name="Song B.-B."/>
            <person name="Dinh H."/>
            <person name="Thornton R."/>
            <person name="Coyle M."/>
            <person name="Francisco L."/>
            <person name="Jackson L."/>
            <person name="Javaid M."/>
            <person name="Korchina V."/>
            <person name="Kovar C."/>
            <person name="Mata R."/>
            <person name="Mathew T."/>
            <person name="Ngo R."/>
            <person name="Nguyen L."/>
            <person name="Nguyen N."/>
            <person name="Okwuonu G."/>
            <person name="Ongeri F."/>
            <person name="Pham C."/>
            <person name="Simmons D."/>
            <person name="Wilczek-Boney K."/>
            <person name="Hale W."/>
            <person name="Jakkamsetti A."/>
            <person name="Pham P."/>
            <person name="Ruth R."/>
            <person name="San Lucas F."/>
            <person name="Warren J."/>
            <person name="Zhang J."/>
            <person name="Zhao Z."/>
            <person name="Zhou C."/>
            <person name="Zhu D."/>
            <person name="Lee S."/>
            <person name="Bess C."/>
            <person name="Blankenburg K."/>
            <person name="Forbes L."/>
            <person name="Fu Q."/>
            <person name="Gubbala S."/>
            <person name="Hirani K."/>
            <person name="Jayaseelan J.C."/>
            <person name="Lara F."/>
            <person name="Munidasa M."/>
            <person name="Palculict T."/>
            <person name="Patil S."/>
            <person name="Pu L.-L."/>
            <person name="Saada N."/>
            <person name="Tang L."/>
            <person name="Weissenberger G."/>
            <person name="Zhu Y."/>
            <person name="Hemphill L."/>
            <person name="Shang Y."/>
            <person name="Youmans B."/>
            <person name="Ayvaz T."/>
            <person name="Ross M."/>
            <person name="Santibanez J."/>
            <person name="Aqrawi P."/>
            <person name="Gross S."/>
            <person name="Joshi V."/>
            <person name="Fowler G."/>
            <person name="Nazareth L."/>
            <person name="Reid J."/>
            <person name="Worley K."/>
            <person name="Petrosino J."/>
            <person name="Highlander S."/>
            <person name="Gibbs R."/>
        </authorList>
    </citation>
    <scope>NUCLEOTIDE SEQUENCE [LARGE SCALE GENOMIC DNA]</scope>
    <source>
        <strain evidence="1">ATCC 33861</strain>
    </source>
</reference>
<dbReference type="Gene3D" id="2.60.120.10">
    <property type="entry name" value="Jelly Rolls"/>
    <property type="match status" value="1"/>
</dbReference>
<keyword evidence="2" id="KW-1185">Reference proteome</keyword>
<dbReference type="HOGENOM" id="CLU_1276944_0_0_10"/>
<dbReference type="GeneID" id="95431147"/>
<dbReference type="STRING" id="525373.HMPREF0766_13639"/>
<dbReference type="OrthoDB" id="1044733at2"/>
<dbReference type="AlphaFoldDB" id="D7VRN5"/>
<evidence type="ECO:0000313" key="2">
    <source>
        <dbReference type="Proteomes" id="UP000006258"/>
    </source>
</evidence>
<comment type="caution">
    <text evidence="1">The sequence shown here is derived from an EMBL/GenBank/DDBJ whole genome shotgun (WGS) entry which is preliminary data.</text>
</comment>
<organism evidence="1 2">
    <name type="scientific">Sphingobacterium spiritivorum ATCC 33861</name>
    <dbReference type="NCBI Taxonomy" id="525373"/>
    <lineage>
        <taxon>Bacteria</taxon>
        <taxon>Pseudomonadati</taxon>
        <taxon>Bacteroidota</taxon>
        <taxon>Sphingobacteriia</taxon>
        <taxon>Sphingobacteriales</taxon>
        <taxon>Sphingobacteriaceae</taxon>
        <taxon>Sphingobacterium</taxon>
    </lineage>
</organism>
<protein>
    <submittedName>
        <fullName evidence="1">Cyclic nucleotide-binding domain protein</fullName>
    </submittedName>
</protein>
<dbReference type="RefSeq" id="WP_002994890.1">
    <property type="nucleotide sequence ID" value="NZ_GL379770.1"/>
</dbReference>
<gene>
    <name evidence="1" type="ORF">HMPREF0766_13639</name>
</gene>
<dbReference type="eggNOG" id="COG0664">
    <property type="taxonomic scope" value="Bacteria"/>
</dbReference>
<dbReference type="Proteomes" id="UP000006258">
    <property type="component" value="Unassembled WGS sequence"/>
</dbReference>
<proteinExistence type="predicted"/>
<dbReference type="InterPro" id="IPR014710">
    <property type="entry name" value="RmlC-like_jellyroll"/>
</dbReference>
<accession>D7VRN5</accession>
<evidence type="ECO:0000313" key="1">
    <source>
        <dbReference type="EMBL" id="EFK56436.1"/>
    </source>
</evidence>
<dbReference type="EMBL" id="ACHA02000012">
    <property type="protein sequence ID" value="EFK56436.1"/>
    <property type="molecule type" value="Genomic_DNA"/>
</dbReference>
<dbReference type="SUPFAM" id="SSF51206">
    <property type="entry name" value="cAMP-binding domain-like"/>
    <property type="match status" value="1"/>
</dbReference>